<dbReference type="SUPFAM" id="SSF48179">
    <property type="entry name" value="6-phosphogluconate dehydrogenase C-terminal domain-like"/>
    <property type="match status" value="1"/>
</dbReference>
<reference evidence="4 5" key="1">
    <citation type="submission" date="2019-01" db="EMBL/GenBank/DDBJ databases">
        <title>Whole Genome of Ornithobacterium rhinotracheale FARPER-174b.</title>
        <authorList>
            <person name="Tataje-Lavanda L.A."/>
            <person name="Montalvan A."/>
            <person name="Montesinos R."/>
            <person name="Zimic M."/>
            <person name="Fernandez-Sanchez M."/>
            <person name="Fernandez-Diaz M."/>
        </authorList>
    </citation>
    <scope>NUCLEOTIDE SEQUENCE [LARGE SCALE GENOMIC DNA]</scope>
    <source>
        <strain evidence="4 5">FARPER-174b</strain>
    </source>
</reference>
<evidence type="ECO:0000256" key="1">
    <source>
        <dbReference type="ARBA" id="ARBA00022857"/>
    </source>
</evidence>
<feature type="domain" description="DUF2520" evidence="3">
    <location>
        <begin position="156"/>
        <end position="279"/>
    </location>
</feature>
<dbReference type="InterPro" id="IPR006151">
    <property type="entry name" value="Shikm_DH/Glu-tRNA_Rdtase"/>
</dbReference>
<dbReference type="InterPro" id="IPR018931">
    <property type="entry name" value="DUF2520"/>
</dbReference>
<dbReference type="Pfam" id="PF10728">
    <property type="entry name" value="DUF2520"/>
    <property type="match status" value="1"/>
</dbReference>
<dbReference type="PANTHER" id="PTHR40459:SF1">
    <property type="entry name" value="CONSERVED HYPOTHETICAL ALANINE AND LEUCINE RICH PROTEIN"/>
    <property type="match status" value="1"/>
</dbReference>
<keyword evidence="1" id="KW-0521">NADP</keyword>
<feature type="domain" description="Quinate/shikimate 5-dehydrogenase/glutamyl-tRNA reductase" evidence="2">
    <location>
        <begin position="34"/>
        <end position="99"/>
    </location>
</feature>
<evidence type="ECO:0000313" key="5">
    <source>
        <dbReference type="Proteomes" id="UP000287701"/>
    </source>
</evidence>
<dbReference type="Gene3D" id="1.10.1040.20">
    <property type="entry name" value="ProC-like, C-terminal domain"/>
    <property type="match status" value="1"/>
</dbReference>
<dbReference type="PANTHER" id="PTHR40459">
    <property type="entry name" value="CONSERVED HYPOTHETICAL ALANINE AND LEUCINE RICH PROTEIN"/>
    <property type="match status" value="1"/>
</dbReference>
<dbReference type="Pfam" id="PF01488">
    <property type="entry name" value="Shikimate_DH"/>
    <property type="match status" value="1"/>
</dbReference>
<dbReference type="OrthoDB" id="9810755at2"/>
<protein>
    <submittedName>
        <fullName evidence="4">DUF2520 domain-containing protein</fullName>
    </submittedName>
</protein>
<dbReference type="InterPro" id="IPR008927">
    <property type="entry name" value="6-PGluconate_DH-like_C_sf"/>
</dbReference>
<dbReference type="SUPFAM" id="SSF51735">
    <property type="entry name" value="NAD(P)-binding Rossmann-fold domains"/>
    <property type="match status" value="1"/>
</dbReference>
<organism evidence="4 5">
    <name type="scientific">Ornithobacterium rhinotracheale</name>
    <dbReference type="NCBI Taxonomy" id="28251"/>
    <lineage>
        <taxon>Bacteria</taxon>
        <taxon>Pseudomonadati</taxon>
        <taxon>Bacteroidota</taxon>
        <taxon>Flavobacteriia</taxon>
        <taxon>Flavobacteriales</taxon>
        <taxon>Weeksellaceae</taxon>
        <taxon>Ornithobacterium</taxon>
    </lineage>
</organism>
<evidence type="ECO:0000259" key="2">
    <source>
        <dbReference type="Pfam" id="PF01488"/>
    </source>
</evidence>
<sequence length="288" mass="32847">MPIKVGIFFLHKNHLKKFHVRRYKLLSLSQSEFMKSVTIIGAGNVAFHLTRAFVSNTVQVNQIYNRTLAKAETIGEANGIRYTDKISELEHSDLFIISSSDAAIEELSMHIPFNDVMVVHTSGAMPMSTLKGKYRKGVLYPLQTFSQNRKLNYSEIPFFVEAENPEDEKALLELAERVSNRAKILNSEQRAQMHLSAVWACNFANHMYYIAHKTAEEAGLGFEYLRPLIEETALKIEDLTPFEAQTGPAKRNDQITIEKHLSLIKDSYLKDMYNDISNSINKTYHGEL</sequence>
<proteinExistence type="predicted"/>
<dbReference type="InterPro" id="IPR037108">
    <property type="entry name" value="TM1727-like_C_sf"/>
</dbReference>
<evidence type="ECO:0000259" key="3">
    <source>
        <dbReference type="Pfam" id="PF10728"/>
    </source>
</evidence>
<dbReference type="EMBL" id="CP035107">
    <property type="protein sequence ID" value="QAR30172.1"/>
    <property type="molecule type" value="Genomic_DNA"/>
</dbReference>
<name>A0A3R5UWE5_ORNRH</name>
<accession>A0A3R5UWE5</accession>
<dbReference type="AlphaFoldDB" id="A0A3R5UWE5"/>
<gene>
    <name evidence="4" type="ORF">EQP59_01760</name>
</gene>
<evidence type="ECO:0000313" key="4">
    <source>
        <dbReference type="EMBL" id="QAR30172.1"/>
    </source>
</evidence>
<dbReference type="Proteomes" id="UP000287701">
    <property type="component" value="Chromosome"/>
</dbReference>
<dbReference type="InterPro" id="IPR036291">
    <property type="entry name" value="NAD(P)-bd_dom_sf"/>
</dbReference>
<dbReference type="Gene3D" id="3.40.50.720">
    <property type="entry name" value="NAD(P)-binding Rossmann-like Domain"/>
    <property type="match status" value="1"/>
</dbReference>